<dbReference type="EMBL" id="JALLKP010000001">
    <property type="protein sequence ID" value="KAK2197471.1"/>
    <property type="molecule type" value="Genomic_DNA"/>
</dbReference>
<proteinExistence type="predicted"/>
<protein>
    <submittedName>
        <fullName evidence="1">Uncharacterized protein</fullName>
    </submittedName>
</protein>
<dbReference type="KEGG" id="bdw:94334769"/>
<sequence>MKTRYIYGTRSLSGRRKRPSAKIRALLVTGEHRNRMTDARLMESGSSTDLLDHDDSGVSIVNALEVEEVMYSLLDGLVDTNEDNRGAIKASLLKFASMQPDFTCKSIISFLQVQKTTLSHQVSLITLLCDCLDQYGNNVCTSLIKEILFFMMNEVNLIAGTDARHAEMLKVINACNMLCPEFGLELIQGRLKTIPLNGFTEATCTIVKILTSFLDKVPLSSRIINLGILEQLTSCLYEPGILQAKNVNLCKALVHVLYIIANLISSHHGLSLELLSLSPPNNFDGVLVNALDLADSTLPKFKRAYKAYGHYLKQRLVAGNVKGMALQPHLVETLGVPSEPLNEGVLNQDVIQAVTRSNSIYYSEGVQSSCGSAAPSARRDAPVQGDLGEAVGIDPTEGMGGLGNAGSMSDACNATVGAIVSRLYPVMLDDFLVQVYVAPQYNIACMELLYSLAILLPCLPEAAFERYAPLVLDAIVVRCCNYLPNLKYHKGKNSNRWFDLYKASSGIFTSKIATIFTSIGYPVERSVMLPPTIYVYGLRLTVQAITRIRPYLIFGNIGNISELLFNLLVVFLDCGKQCFFSCVERMDYNFDINKKTHITRMGECGSFLDAANIDECLDFMKQVILTYMVLIQDGSRRIFVLENLFGNLQSPSEKNIIVSLFVLSWVYANKIILASLLESRSFDGKNHILAQGESLSGARLENPDLGVACCMIWRLILELDKFVGKISMASNALVMRLFMNLINHTSKGDWLTFHCLAREISNGQSITDTLPLRFSKAVKRLIEFVVDLKILHDIEERLGQNSRIFANGNTRLSVPFFRKLYGARDLSGLDHTILVAASDCFVSYLLCNCPEMVLVYLMELLLKKQKISMLTTFRYIHTILSWSDSSVIQVLVDDCNLLRCMGIVLVYIHDPVNYFGEAFYGSKLLQQLYMILFKRNLGVGKVADFKSYTGVDSYILDKEGAMVYLDVSKIDHISFHFEQMSKVLDLLNENSNTLQKKMVLDELHLLSQVNICEYNFHGLFKSPTVSFGFTPYHFMGFFNIASVLAHGSILVTSTCIDVLFGLASKPIDAGEHDLDYFANCICQWTHLIKLPTEDELLALTSLKPRRDLNFSNDIPQKIMYHPFLYFVGVESDYLQEELACLRSFIIASFGKWYFREVLYKVYFCLVVNHLKGAVPFSIFGKPSSVLISERTRTIAVGALAHLYTLAPISELQHFCTSGDSTITGHLVYTEDVTRRMLKDIEEHLQAFSKPVDVVKINRCYQIAFGNCNTSPEETGEILEEIGDTNRILKCIIVPLVYLLYNETDALVQLGLIRSLIILVSKIVLKRRDYNEPLQMFLVAIKRIFFILLNPTLRDFGAKLMYNETILIEKHHVEAFTHLERACTNICDVTTWPNSTFIESLPSIQLRGDPECSNVSYACLILLGLFSNIFKSEILNSTCPHSTLYCMLSFADYYYECFFTRTSESEDLVFERYESCGVGNVLQYYMMNILGTWNWDHLAKVLFVLLLVPQKMNPIHIRHRLLACVFFLRRLEFGCHLPSPTFQEQQVPSGWIKVLLLLWAHLLRLQDSVVIGGALANIVSKLLNITCVNLDDYDKLNLVDEDVGTFWIENHLPQSCLVTCIITCLNFLELGGFLADSFAKILHGLLMNRYNEMDSSKFACITRSVFKRFGNAFLVPTVPLFLRRFVLDLGKVDLDALFGAILNPNYGYTRQFQMTVIKLLASDDIMLDKIQTLLQECLLFNTKTRFITINVDFVVNAIEVLGDLTPVTSECEYFAIALVIHLHFMSRSGDVDADLIKRIPATVGRLLKTVIESNQPPRTFCTNVNLTSEANYAASLADLEGAIGGCDTATREVTLEMFCNFCRIASRALLSIPRLAKIFLEQFESAILALEPVNPKMFDTMLGIFCRMLKHKWLVHYDLHVMHVFASLLLCTRGFRLYKASLAYFGNCIKISPSIYTLKISSINFAKHGSLPPAIVAARARSLGLIYNCRAWLDKICDAVIHGLDQENYKHGTLAMEDLQVSFGLYLAVARWLECSQKRPITLDYRLKRLLIQPLGFALLYRGVGSGRVAEVAAKFSRSVYRIFTSGDLIGSSTGNWTTDDAKQLLMQHGQLPKSKLACICGCNNSMVSHETINRLCLTTSFFLLDLASSLFPRECWDLDILCYSSIENEFERLKKNELYKRSHDVLFGGVAHLDSLVALDLQDGVLVCTGKESDANVTMVEDIFQLNLDRHHLGGDGGQVGNEREGNCKGPSLPCPESLLQILDIADYQVKKKTLKRINLFKALSSNGSDGDATTRASFLDIESLEDICHTTLFTSPAIYRYTLFKKYLGRKPLYEAITGNTLVVPELLESAIRLSVALIEAAAGHLHAESRVLIRHIKTTWPHCLESVMRYNAILHYEALCALVTRQLCKMIQVDASLKQNLYASLAAFASMRSAG</sequence>
<dbReference type="Proteomes" id="UP001214638">
    <property type="component" value="Unassembled WGS sequence"/>
</dbReference>
<dbReference type="RefSeq" id="XP_067804313.1">
    <property type="nucleotide sequence ID" value="XM_067945522.1"/>
</dbReference>
<name>A0AAD9UPX9_9APIC</name>
<gene>
    <name evidence="1" type="ORF">BdWA1_000471</name>
</gene>
<dbReference type="GeneID" id="94334769"/>
<evidence type="ECO:0000313" key="2">
    <source>
        <dbReference type="Proteomes" id="UP001214638"/>
    </source>
</evidence>
<organism evidence="1 2">
    <name type="scientific">Babesia duncani</name>
    <dbReference type="NCBI Taxonomy" id="323732"/>
    <lineage>
        <taxon>Eukaryota</taxon>
        <taxon>Sar</taxon>
        <taxon>Alveolata</taxon>
        <taxon>Apicomplexa</taxon>
        <taxon>Aconoidasida</taxon>
        <taxon>Piroplasmida</taxon>
        <taxon>Babesiidae</taxon>
        <taxon>Babesia</taxon>
    </lineage>
</organism>
<accession>A0AAD9UPX9</accession>
<keyword evidence="2" id="KW-1185">Reference proteome</keyword>
<comment type="caution">
    <text evidence="1">The sequence shown here is derived from an EMBL/GenBank/DDBJ whole genome shotgun (WGS) entry which is preliminary data.</text>
</comment>
<evidence type="ECO:0000313" key="1">
    <source>
        <dbReference type="EMBL" id="KAK2197471.1"/>
    </source>
</evidence>
<reference evidence="1" key="1">
    <citation type="journal article" date="2023" name="Nat. Microbiol.">
        <title>Babesia duncani multi-omics identifies virulence factors and drug targets.</title>
        <authorList>
            <person name="Singh P."/>
            <person name="Lonardi S."/>
            <person name="Liang Q."/>
            <person name="Vydyam P."/>
            <person name="Khabirova E."/>
            <person name="Fang T."/>
            <person name="Gihaz S."/>
            <person name="Thekkiniath J."/>
            <person name="Munshi M."/>
            <person name="Abel S."/>
            <person name="Ciampossin L."/>
            <person name="Batugedara G."/>
            <person name="Gupta M."/>
            <person name="Lu X.M."/>
            <person name="Lenz T."/>
            <person name="Chakravarty S."/>
            <person name="Cornillot E."/>
            <person name="Hu Y."/>
            <person name="Ma W."/>
            <person name="Gonzalez L.M."/>
            <person name="Sanchez S."/>
            <person name="Estrada K."/>
            <person name="Sanchez-Flores A."/>
            <person name="Montero E."/>
            <person name="Harb O.S."/>
            <person name="Le Roch K.G."/>
            <person name="Mamoun C.B."/>
        </authorList>
    </citation>
    <scope>NUCLEOTIDE SEQUENCE</scope>
    <source>
        <strain evidence="1">WA1</strain>
    </source>
</reference>